<sequence length="264" mass="27239">MSSNGLDLGIAGKTALVCGSTMGLGNACASALAAAGAQVVVNGRTAKTVDAAVKALEDRFGRPFKGVAADVTTSEGRSILLAACPDPDILVTNAAGPPPGRFEDWDETAWEAALAANMVAPIMLIRQILGPMRRRRWGRILNITSGAVKAPLPMLGLSNGARSGLTGFVAGLAREVARDGVTINNLLPGNFATDRLHRYVAALAGARGMSSQDIWAEMESANPSGRIGVPEEFGAACAFFTSQHAGFITGQNLLLDGGAYPGTF</sequence>
<dbReference type="SUPFAM" id="SSF51735">
    <property type="entry name" value="NAD(P)-binding Rossmann-fold domains"/>
    <property type="match status" value="1"/>
</dbReference>
<dbReference type="Gene3D" id="3.40.50.720">
    <property type="entry name" value="NAD(P)-binding Rossmann-like Domain"/>
    <property type="match status" value="1"/>
</dbReference>
<dbReference type="PRINTS" id="PR00081">
    <property type="entry name" value="GDHRDH"/>
</dbReference>
<evidence type="ECO:0000313" key="2">
    <source>
        <dbReference type="EMBL" id="MDT9600544.1"/>
    </source>
</evidence>
<dbReference type="Proteomes" id="UP001259572">
    <property type="component" value="Unassembled WGS sequence"/>
</dbReference>
<dbReference type="InterPro" id="IPR002347">
    <property type="entry name" value="SDR_fam"/>
</dbReference>
<evidence type="ECO:0000256" key="1">
    <source>
        <dbReference type="ARBA" id="ARBA00006484"/>
    </source>
</evidence>
<gene>
    <name evidence="2" type="ORF">RQX22_16410</name>
</gene>
<dbReference type="InterPro" id="IPR050259">
    <property type="entry name" value="SDR"/>
</dbReference>
<dbReference type="Pfam" id="PF13561">
    <property type="entry name" value="adh_short_C2"/>
    <property type="match status" value="1"/>
</dbReference>
<comment type="similarity">
    <text evidence="1">Belongs to the short-chain dehydrogenases/reductases (SDR) family.</text>
</comment>
<dbReference type="PANTHER" id="PTHR42879:SF6">
    <property type="entry name" value="NADPH-DEPENDENT REDUCTASE BACG"/>
    <property type="match status" value="1"/>
</dbReference>
<organism evidence="2 3">
    <name type="scientific">Sphingosinicella rhizophila</name>
    <dbReference type="NCBI Taxonomy" id="3050082"/>
    <lineage>
        <taxon>Bacteria</taxon>
        <taxon>Pseudomonadati</taxon>
        <taxon>Pseudomonadota</taxon>
        <taxon>Alphaproteobacteria</taxon>
        <taxon>Sphingomonadales</taxon>
        <taxon>Sphingosinicellaceae</taxon>
        <taxon>Sphingosinicella</taxon>
    </lineage>
</organism>
<dbReference type="InterPro" id="IPR036291">
    <property type="entry name" value="NAD(P)-bd_dom_sf"/>
</dbReference>
<comment type="caution">
    <text evidence="2">The sequence shown here is derived from an EMBL/GenBank/DDBJ whole genome shotgun (WGS) entry which is preliminary data.</text>
</comment>
<dbReference type="RefSeq" id="WP_315727808.1">
    <property type="nucleotide sequence ID" value="NZ_JAVUPU010000009.1"/>
</dbReference>
<protein>
    <submittedName>
        <fullName evidence="2">SDR family oxidoreductase</fullName>
    </submittedName>
</protein>
<accession>A0ABU3QBL9</accession>
<dbReference type="EMBL" id="JAVUPU010000009">
    <property type="protein sequence ID" value="MDT9600544.1"/>
    <property type="molecule type" value="Genomic_DNA"/>
</dbReference>
<evidence type="ECO:0000313" key="3">
    <source>
        <dbReference type="Proteomes" id="UP001259572"/>
    </source>
</evidence>
<dbReference type="PANTHER" id="PTHR42879">
    <property type="entry name" value="3-OXOACYL-(ACYL-CARRIER-PROTEIN) REDUCTASE"/>
    <property type="match status" value="1"/>
</dbReference>
<proteinExistence type="inferred from homology"/>
<reference evidence="2 3" key="1">
    <citation type="submission" date="2023-05" db="EMBL/GenBank/DDBJ databases">
        <authorList>
            <person name="Guo Y."/>
        </authorList>
    </citation>
    <scope>NUCLEOTIDE SEQUENCE [LARGE SCALE GENOMIC DNA]</scope>
    <source>
        <strain evidence="2 3">GR2756</strain>
    </source>
</reference>
<name>A0ABU3QBL9_9SPHN</name>
<keyword evidence="3" id="KW-1185">Reference proteome</keyword>